<accession>A0A4V2FX76</accession>
<evidence type="ECO:0000259" key="1">
    <source>
        <dbReference type="Pfam" id="PF03724"/>
    </source>
</evidence>
<dbReference type="AlphaFoldDB" id="A0A4V2FX76"/>
<dbReference type="Proteomes" id="UP000292027">
    <property type="component" value="Unassembled WGS sequence"/>
</dbReference>
<dbReference type="InterPro" id="IPR005184">
    <property type="entry name" value="DUF306_Meta_HslJ"/>
</dbReference>
<dbReference type="Gene3D" id="2.40.128.270">
    <property type="match status" value="1"/>
</dbReference>
<dbReference type="OrthoDB" id="507754at2"/>
<sequence>MTVKYGPLIGGEGSPIGKTYLSVAVTEDGVDRPLVPGSRILLTIRKDGVLIVRAGCNQLGGGVTLDDGVLGFVQGVQTQIGCGPELEAQDDWLMDFVTRRPRWTIDADTLTLISGGTTIVLLDRRLAEPGEAHSPRA</sequence>
<name>A0A4V2FX76_9ACTN</name>
<proteinExistence type="predicted"/>
<dbReference type="EMBL" id="SHKR01000014">
    <property type="protein sequence ID" value="RZU12606.1"/>
    <property type="molecule type" value="Genomic_DNA"/>
</dbReference>
<protein>
    <submittedName>
        <fullName evidence="2">META domain-containing protein</fullName>
    </submittedName>
</protein>
<dbReference type="RefSeq" id="WP_130447184.1">
    <property type="nucleotide sequence ID" value="NZ_SHKR01000014.1"/>
</dbReference>
<feature type="domain" description="DUF306" evidence="1">
    <location>
        <begin position="19"/>
        <end position="115"/>
    </location>
</feature>
<evidence type="ECO:0000313" key="3">
    <source>
        <dbReference type="Proteomes" id="UP000292027"/>
    </source>
</evidence>
<evidence type="ECO:0000313" key="2">
    <source>
        <dbReference type="EMBL" id="RZU12606.1"/>
    </source>
</evidence>
<comment type="caution">
    <text evidence="2">The sequence shown here is derived from an EMBL/GenBank/DDBJ whole genome shotgun (WGS) entry which is preliminary data.</text>
</comment>
<reference evidence="2 3" key="1">
    <citation type="journal article" date="2015" name="Stand. Genomic Sci.">
        <title>Genomic Encyclopedia of Bacterial and Archaeal Type Strains, Phase III: the genomes of soil and plant-associated and newly described type strains.</title>
        <authorList>
            <person name="Whitman W.B."/>
            <person name="Woyke T."/>
            <person name="Klenk H.P."/>
            <person name="Zhou Y."/>
            <person name="Lilburn T.G."/>
            <person name="Beck B.J."/>
            <person name="De Vos P."/>
            <person name="Vandamme P."/>
            <person name="Eisen J.A."/>
            <person name="Garrity G."/>
            <person name="Hugenholtz P."/>
            <person name="Kyrpides N.C."/>
        </authorList>
    </citation>
    <scope>NUCLEOTIDE SEQUENCE [LARGE SCALE GENOMIC DNA]</scope>
    <source>
        <strain evidence="2 3">VKM Ac-2540</strain>
    </source>
</reference>
<dbReference type="InterPro" id="IPR038670">
    <property type="entry name" value="HslJ-like_sf"/>
</dbReference>
<dbReference type="Pfam" id="PF03724">
    <property type="entry name" value="META"/>
    <property type="match status" value="1"/>
</dbReference>
<organism evidence="2 3">
    <name type="scientific">Kribbella rubisoli</name>
    <dbReference type="NCBI Taxonomy" id="3075929"/>
    <lineage>
        <taxon>Bacteria</taxon>
        <taxon>Bacillati</taxon>
        <taxon>Actinomycetota</taxon>
        <taxon>Actinomycetes</taxon>
        <taxon>Propionibacteriales</taxon>
        <taxon>Kribbellaceae</taxon>
        <taxon>Kribbella</taxon>
    </lineage>
</organism>
<keyword evidence="3" id="KW-1185">Reference proteome</keyword>
<gene>
    <name evidence="2" type="ORF">EV645_5879</name>
</gene>